<evidence type="ECO:0000313" key="1">
    <source>
        <dbReference type="EMBL" id="MDV7292026.1"/>
    </source>
</evidence>
<dbReference type="Proteomes" id="UP001186041">
    <property type="component" value="Unassembled WGS sequence"/>
</dbReference>
<name>A0AAE4VC15_MYCFO</name>
<dbReference type="EMBL" id="JAWLVV010000015">
    <property type="protein sequence ID" value="MDV7292026.1"/>
    <property type="molecule type" value="Genomic_DNA"/>
</dbReference>
<reference evidence="1" key="1">
    <citation type="submission" date="2023-10" db="EMBL/GenBank/DDBJ databases">
        <title>Mycolicibacterium fortuitum clinical isolates causing pulmonary infections in humans.</title>
        <authorList>
            <person name="Mejia-Ponce P.M."/>
            <person name="Zenteno-Cuevas R."/>
            <person name="Licona-Cassani C."/>
        </authorList>
    </citation>
    <scope>NUCLEOTIDE SEQUENCE</scope>
    <source>
        <strain evidence="1">M8</strain>
    </source>
</reference>
<gene>
    <name evidence="1" type="ORF">R4485_17810</name>
</gene>
<protein>
    <submittedName>
        <fullName evidence="1">Uncharacterized protein</fullName>
    </submittedName>
</protein>
<dbReference type="AlphaFoldDB" id="A0AAE4VC15"/>
<accession>A0AAE4VC15</accession>
<organism evidence="1 2">
    <name type="scientific">Mycolicibacterium fortuitum</name>
    <name type="common">Mycobacterium fortuitum</name>
    <dbReference type="NCBI Taxonomy" id="1766"/>
    <lineage>
        <taxon>Bacteria</taxon>
        <taxon>Bacillati</taxon>
        <taxon>Actinomycetota</taxon>
        <taxon>Actinomycetes</taxon>
        <taxon>Mycobacteriales</taxon>
        <taxon>Mycobacteriaceae</taxon>
        <taxon>Mycolicibacterium</taxon>
    </lineage>
</organism>
<dbReference type="RefSeq" id="WP_317722253.1">
    <property type="nucleotide sequence ID" value="NZ_JAWLVK010000015.1"/>
</dbReference>
<proteinExistence type="predicted"/>
<evidence type="ECO:0000313" key="2">
    <source>
        <dbReference type="Proteomes" id="UP001186041"/>
    </source>
</evidence>
<sequence>MRTTEAQARADAALVDTNPEVDRRLIRCVCRHSIDAHPVLAYHEETGAPVYQPCGREGCPCARFLTRPAAWRVTFRLIDPDEPALITLWPWQITSPRGNVVHSSSSRTSALNLARHLAACESMLATVNTATVRENDIRRAVGLPEIAEVSK</sequence>
<comment type="caution">
    <text evidence="1">The sequence shown here is derived from an EMBL/GenBank/DDBJ whole genome shotgun (WGS) entry which is preliminary data.</text>
</comment>